<comment type="caution">
    <text evidence="2">The sequence shown here is derived from an EMBL/GenBank/DDBJ whole genome shotgun (WGS) entry which is preliminary data.</text>
</comment>
<dbReference type="OrthoDB" id="3449024at2759"/>
<feature type="transmembrane region" description="Helical" evidence="1">
    <location>
        <begin position="89"/>
        <end position="111"/>
    </location>
</feature>
<organism evidence="2 3">
    <name type="scientific">Ophiocordyceps polyrhachis-furcata BCC 54312</name>
    <dbReference type="NCBI Taxonomy" id="1330021"/>
    <lineage>
        <taxon>Eukaryota</taxon>
        <taxon>Fungi</taxon>
        <taxon>Dikarya</taxon>
        <taxon>Ascomycota</taxon>
        <taxon>Pezizomycotina</taxon>
        <taxon>Sordariomycetes</taxon>
        <taxon>Hypocreomycetidae</taxon>
        <taxon>Hypocreales</taxon>
        <taxon>Ophiocordycipitaceae</taxon>
        <taxon>Ophiocordyceps</taxon>
    </lineage>
</organism>
<feature type="transmembrane region" description="Helical" evidence="1">
    <location>
        <begin position="123"/>
        <end position="146"/>
    </location>
</feature>
<protein>
    <submittedName>
        <fullName evidence="2">Uncharacterized protein</fullName>
    </submittedName>
</protein>
<feature type="transmembrane region" description="Helical" evidence="1">
    <location>
        <begin position="46"/>
        <end position="69"/>
    </location>
</feature>
<evidence type="ECO:0000313" key="2">
    <source>
        <dbReference type="EMBL" id="RCI10086.1"/>
    </source>
</evidence>
<dbReference type="EMBL" id="LKCN02000013">
    <property type="protein sequence ID" value="RCI10086.1"/>
    <property type="molecule type" value="Genomic_DNA"/>
</dbReference>
<gene>
    <name evidence="2" type="ORF">L249_8494</name>
</gene>
<accession>A0A367L6M7</accession>
<evidence type="ECO:0000313" key="3">
    <source>
        <dbReference type="Proteomes" id="UP000253664"/>
    </source>
</evidence>
<reference evidence="2 3" key="1">
    <citation type="journal article" date="2015" name="BMC Genomics">
        <title>Insights from the genome of Ophiocordyceps polyrhachis-furcata to pathogenicity and host specificity in insect fungi.</title>
        <authorList>
            <person name="Wichadakul D."/>
            <person name="Kobmoo N."/>
            <person name="Ingsriswang S."/>
            <person name="Tangphatsornruang S."/>
            <person name="Chantasingh D."/>
            <person name="Luangsa-ard J.J."/>
            <person name="Eurwilaichitr L."/>
        </authorList>
    </citation>
    <scope>NUCLEOTIDE SEQUENCE [LARGE SCALE GENOMIC DNA]</scope>
    <source>
        <strain evidence="2 3">BCC 54312</strain>
    </source>
</reference>
<evidence type="ECO:0000256" key="1">
    <source>
        <dbReference type="SAM" id="Phobius"/>
    </source>
</evidence>
<feature type="transmembrane region" description="Helical" evidence="1">
    <location>
        <begin position="166"/>
        <end position="190"/>
    </location>
</feature>
<keyword evidence="1" id="KW-0812">Transmembrane</keyword>
<proteinExistence type="predicted"/>
<feature type="transmembrane region" description="Helical" evidence="1">
    <location>
        <begin position="233"/>
        <end position="255"/>
    </location>
</feature>
<dbReference type="Proteomes" id="UP000253664">
    <property type="component" value="Unassembled WGS sequence"/>
</dbReference>
<dbReference type="AlphaFoldDB" id="A0A367L6M7"/>
<name>A0A367L6M7_9HYPO</name>
<keyword evidence="1" id="KW-1133">Transmembrane helix</keyword>
<sequence length="267" mass="29853">MAHHPIRDSFISSTFVRHNHPAMFRTKQPILRHNAVSTMTATRLQILCWPISMLLLLLILPASGNLPPVSPSLTPELLARHYRDNHDGFRAGVVFVCLSAIVYPFYGIGVGNVLSRAPGVNPVMIMAQTAAGVVVGMVFMTSGILFGAITFRLDRDPVLIQLLSDLAWLFFTMMVPILTLQEVLIGWLIRSDRREKPMVPRWLAWANGILPVGWFASWGSHCVQNGPFAWDGALTFWFTSACYMLQLVVNVVFFWKAAGQVDDEESE</sequence>
<keyword evidence="1" id="KW-0472">Membrane</keyword>
<feature type="transmembrane region" description="Helical" evidence="1">
    <location>
        <begin position="202"/>
        <end position="221"/>
    </location>
</feature>
<keyword evidence="3" id="KW-1185">Reference proteome</keyword>